<dbReference type="Pfam" id="PF03572">
    <property type="entry name" value="Peptidase_S41"/>
    <property type="match status" value="1"/>
</dbReference>
<reference evidence="3 4" key="1">
    <citation type="journal article" date="2016" name="Int. J. Syst. Evol. Microbiol.">
        <title>Panacibacter ginsenosidivorans gen. nov., sp. nov., with ginsenoside converting activity isolated from soil of a ginseng field.</title>
        <authorList>
            <person name="Siddiqi M.Z."/>
            <person name="Muhammad Shafi S."/>
            <person name="Choi K.D."/>
            <person name="Im W.T."/>
        </authorList>
    </citation>
    <scope>NUCLEOTIDE SEQUENCE [LARGE SCALE GENOMIC DNA]</scope>
    <source>
        <strain evidence="3 4">Gsoil1550</strain>
    </source>
</reference>
<dbReference type="GO" id="GO:0006508">
    <property type="term" value="P:proteolysis"/>
    <property type="evidence" value="ECO:0007669"/>
    <property type="project" value="InterPro"/>
</dbReference>
<dbReference type="GO" id="GO:0004175">
    <property type="term" value="F:endopeptidase activity"/>
    <property type="evidence" value="ECO:0007669"/>
    <property type="project" value="TreeGrafter"/>
</dbReference>
<dbReference type="InterPro" id="IPR005151">
    <property type="entry name" value="Tail-specific_protease"/>
</dbReference>
<evidence type="ECO:0000256" key="1">
    <source>
        <dbReference type="SAM" id="SignalP"/>
    </source>
</evidence>
<keyword evidence="1" id="KW-0732">Signal</keyword>
<dbReference type="GO" id="GO:0008236">
    <property type="term" value="F:serine-type peptidase activity"/>
    <property type="evidence" value="ECO:0007669"/>
    <property type="project" value="InterPro"/>
</dbReference>
<gene>
    <name evidence="3" type="ORF">FRZ67_20065</name>
</gene>
<dbReference type="InterPro" id="IPR029045">
    <property type="entry name" value="ClpP/crotonase-like_dom_sf"/>
</dbReference>
<dbReference type="SUPFAM" id="SSF52096">
    <property type="entry name" value="ClpP/crotonase"/>
    <property type="match status" value="1"/>
</dbReference>
<dbReference type="Proteomes" id="UP000321533">
    <property type="component" value="Chromosome"/>
</dbReference>
<feature type="domain" description="Tail specific protease" evidence="2">
    <location>
        <begin position="102"/>
        <end position="314"/>
    </location>
</feature>
<dbReference type="RefSeq" id="WP_147192361.1">
    <property type="nucleotide sequence ID" value="NZ_CP042435.1"/>
</dbReference>
<dbReference type="KEGG" id="pgin:FRZ67_20065"/>
<proteinExistence type="predicted"/>
<keyword evidence="4" id="KW-1185">Reference proteome</keyword>
<sequence length="339" mass="37087">MKKITFAFILAITFSQAKAQTPDSVRIFLDSALNILQHNSIYTDKVNWKIVRDSTYLLAKDAKNYNDTRSALQFAFNSLGDKHGWLVLDDQEYRNPNFKPDTSRISDNIKYVASKGPKLYNGIIDNKFAYISIPFFGGQTAEAMANFAQRIQDSLCKNVTTETKGFIIDLRLNAGGNMFPMYAGISNIYGDGLVSETKDNKGNTTGKSSIKGNGILINDSIFTALKNNCGDFSKYPVAVLIGPVTGSAGECLAAGLHARSNTILIGEVTAGYTTGNLGFLLPGTNNGIVIGVDVLRDKTGKEYLENVKPDVEIIGDDFFGQANDKKIQAAVKWLNEKMQ</sequence>
<dbReference type="SMART" id="SM00245">
    <property type="entry name" value="TSPc"/>
    <property type="match status" value="1"/>
</dbReference>
<dbReference type="GO" id="GO:0007165">
    <property type="term" value="P:signal transduction"/>
    <property type="evidence" value="ECO:0007669"/>
    <property type="project" value="TreeGrafter"/>
</dbReference>
<dbReference type="GO" id="GO:0030288">
    <property type="term" value="C:outer membrane-bounded periplasmic space"/>
    <property type="evidence" value="ECO:0007669"/>
    <property type="project" value="TreeGrafter"/>
</dbReference>
<accession>A0A5B8VDE2</accession>
<dbReference type="OrthoDB" id="7314861at2"/>
<evidence type="ECO:0000313" key="4">
    <source>
        <dbReference type="Proteomes" id="UP000321533"/>
    </source>
</evidence>
<feature type="signal peptide" evidence="1">
    <location>
        <begin position="1"/>
        <end position="19"/>
    </location>
</feature>
<evidence type="ECO:0000259" key="2">
    <source>
        <dbReference type="SMART" id="SM00245"/>
    </source>
</evidence>
<dbReference type="AlphaFoldDB" id="A0A5B8VDE2"/>
<organism evidence="3 4">
    <name type="scientific">Panacibacter ginsenosidivorans</name>
    <dbReference type="NCBI Taxonomy" id="1813871"/>
    <lineage>
        <taxon>Bacteria</taxon>
        <taxon>Pseudomonadati</taxon>
        <taxon>Bacteroidota</taxon>
        <taxon>Chitinophagia</taxon>
        <taxon>Chitinophagales</taxon>
        <taxon>Chitinophagaceae</taxon>
        <taxon>Panacibacter</taxon>
    </lineage>
</organism>
<name>A0A5B8VDE2_9BACT</name>
<dbReference type="PANTHER" id="PTHR32060">
    <property type="entry name" value="TAIL-SPECIFIC PROTEASE"/>
    <property type="match status" value="1"/>
</dbReference>
<dbReference type="PANTHER" id="PTHR32060:SF30">
    <property type="entry name" value="CARBOXY-TERMINAL PROCESSING PROTEASE CTPA"/>
    <property type="match status" value="1"/>
</dbReference>
<feature type="chain" id="PRO_5022850312" description="Tail specific protease domain-containing protein" evidence="1">
    <location>
        <begin position="20"/>
        <end position="339"/>
    </location>
</feature>
<protein>
    <recommendedName>
        <fullName evidence="2">Tail specific protease domain-containing protein</fullName>
    </recommendedName>
</protein>
<dbReference type="Gene3D" id="3.90.226.10">
    <property type="entry name" value="2-enoyl-CoA Hydratase, Chain A, domain 1"/>
    <property type="match status" value="1"/>
</dbReference>
<dbReference type="EMBL" id="CP042435">
    <property type="protein sequence ID" value="QEC69484.1"/>
    <property type="molecule type" value="Genomic_DNA"/>
</dbReference>
<evidence type="ECO:0000313" key="3">
    <source>
        <dbReference type="EMBL" id="QEC69484.1"/>
    </source>
</evidence>